<feature type="non-terminal residue" evidence="4">
    <location>
        <position position="277"/>
    </location>
</feature>
<keyword evidence="2" id="KW-1133">Transmembrane helix</keyword>
<dbReference type="Gene3D" id="3.10.100.10">
    <property type="entry name" value="Mannose-Binding Protein A, subunit A"/>
    <property type="match status" value="1"/>
</dbReference>
<evidence type="ECO:0000313" key="5">
    <source>
        <dbReference type="Proteomes" id="UP000566440"/>
    </source>
</evidence>
<accession>A0A7K9SFP9</accession>
<feature type="domain" description="C-type lectin" evidence="3">
    <location>
        <begin position="169"/>
        <end position="274"/>
    </location>
</feature>
<dbReference type="InterPro" id="IPR001304">
    <property type="entry name" value="C-type_lectin-like"/>
</dbReference>
<feature type="transmembrane region" description="Helical" evidence="2">
    <location>
        <begin position="16"/>
        <end position="37"/>
    </location>
</feature>
<dbReference type="PROSITE" id="PS00615">
    <property type="entry name" value="C_TYPE_LECTIN_1"/>
    <property type="match status" value="1"/>
</dbReference>
<feature type="non-terminal residue" evidence="4">
    <location>
        <position position="1"/>
    </location>
</feature>
<dbReference type="SUPFAM" id="SSF58113">
    <property type="entry name" value="Apolipoprotein A-I"/>
    <property type="match status" value="1"/>
</dbReference>
<dbReference type="PANTHER" id="PTHR22803">
    <property type="entry name" value="MANNOSE, PHOSPHOLIPASE, LECTIN RECEPTOR RELATED"/>
    <property type="match status" value="1"/>
</dbReference>
<keyword evidence="5" id="KW-1185">Reference proteome</keyword>
<dbReference type="PROSITE" id="PS50041">
    <property type="entry name" value="C_TYPE_LECTIN_2"/>
    <property type="match status" value="1"/>
</dbReference>
<dbReference type="Proteomes" id="UP000566440">
    <property type="component" value="Unassembled WGS sequence"/>
</dbReference>
<evidence type="ECO:0000259" key="3">
    <source>
        <dbReference type="PROSITE" id="PS50041"/>
    </source>
</evidence>
<protein>
    <submittedName>
        <fullName evidence="4">C209A protein</fullName>
    </submittedName>
</protein>
<evidence type="ECO:0000256" key="2">
    <source>
        <dbReference type="SAM" id="Phobius"/>
    </source>
</evidence>
<evidence type="ECO:0000256" key="1">
    <source>
        <dbReference type="ARBA" id="ARBA00023157"/>
    </source>
</evidence>
<keyword evidence="1" id="KW-1015">Disulfide bond</keyword>
<keyword evidence="2" id="KW-0812">Transmembrane</keyword>
<gene>
    <name evidence="4" type="primary">Cd209a</name>
    <name evidence="4" type="ORF">GALDEA_R09121</name>
</gene>
<dbReference type="EMBL" id="VWZX01000637">
    <property type="protein sequence ID" value="NXI35004.1"/>
    <property type="molecule type" value="Genomic_DNA"/>
</dbReference>
<dbReference type="InterPro" id="IPR016187">
    <property type="entry name" value="CTDL_fold"/>
</dbReference>
<dbReference type="OrthoDB" id="2142683at2759"/>
<dbReference type="InterPro" id="IPR050111">
    <property type="entry name" value="C-type_lectin/snaclec_domain"/>
</dbReference>
<evidence type="ECO:0000313" key="4">
    <source>
        <dbReference type="EMBL" id="NXI35004.1"/>
    </source>
</evidence>
<name>A0A7K9SFP9_9PICI</name>
<reference evidence="4 5" key="1">
    <citation type="submission" date="2019-09" db="EMBL/GenBank/DDBJ databases">
        <title>Bird 10,000 Genomes (B10K) Project - Family phase.</title>
        <authorList>
            <person name="Zhang G."/>
        </authorList>
    </citation>
    <scope>NUCLEOTIDE SEQUENCE [LARGE SCALE GENOMIC DNA]</scope>
    <source>
        <strain evidence="4">B10K-DU-001-62</strain>
        <tissue evidence="4">Muscle</tissue>
    </source>
</reference>
<dbReference type="InterPro" id="IPR018378">
    <property type="entry name" value="C-type_lectin_CS"/>
</dbReference>
<organism evidence="4 5">
    <name type="scientific">Galbula dea</name>
    <dbReference type="NCBI Taxonomy" id="1109041"/>
    <lineage>
        <taxon>Eukaryota</taxon>
        <taxon>Metazoa</taxon>
        <taxon>Chordata</taxon>
        <taxon>Craniata</taxon>
        <taxon>Vertebrata</taxon>
        <taxon>Euteleostomi</taxon>
        <taxon>Archelosauria</taxon>
        <taxon>Archosauria</taxon>
        <taxon>Dinosauria</taxon>
        <taxon>Saurischia</taxon>
        <taxon>Theropoda</taxon>
        <taxon>Coelurosauria</taxon>
        <taxon>Aves</taxon>
        <taxon>Neognathae</taxon>
        <taxon>Neoaves</taxon>
        <taxon>Telluraves</taxon>
        <taxon>Coraciimorphae</taxon>
        <taxon>Piciformes</taxon>
        <taxon>Galbulidae</taxon>
        <taxon>Galbula</taxon>
    </lineage>
</organism>
<dbReference type="SUPFAM" id="SSF56436">
    <property type="entry name" value="C-type lectin-like"/>
    <property type="match status" value="1"/>
</dbReference>
<dbReference type="AlphaFoldDB" id="A0A7K9SFP9"/>
<sequence length="277" mass="30845">PLISVLSLLTSPPERAIALLYLLLAITFVLFTALTILSLQRVSAAWKALEEAGIQREKIPSTAWHNLSQVQHALETQLSTELQLLRNQIGPVAQEVEKLRGKVMRCEAECGKELEERVQALENQGSLRPLLQQLQELKQQQLEVAAAMAAVQNLSEIFCPSCPEGWLQFSRTCYYISYSPKSWQEANSSCASLRAHLAIVETEQENVSWGRAETAPKSQGVFSTQNKVSFSPCRFWNRGEPNNVGEGGEDCANIYSSGFWNDAPCSGHESWVCERSC</sequence>
<dbReference type="SMART" id="SM00034">
    <property type="entry name" value="CLECT"/>
    <property type="match status" value="1"/>
</dbReference>
<dbReference type="Pfam" id="PF00059">
    <property type="entry name" value="Lectin_C"/>
    <property type="match status" value="1"/>
</dbReference>
<comment type="caution">
    <text evidence="4">The sequence shown here is derived from an EMBL/GenBank/DDBJ whole genome shotgun (WGS) entry which is preliminary data.</text>
</comment>
<proteinExistence type="predicted"/>
<keyword evidence="2" id="KW-0472">Membrane</keyword>
<dbReference type="InterPro" id="IPR016186">
    <property type="entry name" value="C-type_lectin-like/link_sf"/>
</dbReference>